<protein>
    <recommendedName>
        <fullName evidence="2">DUF5648 domain-containing protein</fullName>
    </recommendedName>
</protein>
<proteinExistence type="predicted"/>
<evidence type="ECO:0000313" key="3">
    <source>
        <dbReference type="EMBL" id="MBV7391273.1"/>
    </source>
</evidence>
<organism evidence="3 4">
    <name type="scientific">Enterococcus alishanensis</name>
    <dbReference type="NCBI Taxonomy" id="1303817"/>
    <lineage>
        <taxon>Bacteria</taxon>
        <taxon>Bacillati</taxon>
        <taxon>Bacillota</taxon>
        <taxon>Bacilli</taxon>
        <taxon>Lactobacillales</taxon>
        <taxon>Enterococcaceae</taxon>
        <taxon>Enterococcus</taxon>
    </lineage>
</organism>
<gene>
    <name evidence="3" type="ORF">KUA55_11335</name>
</gene>
<dbReference type="Proteomes" id="UP000774130">
    <property type="component" value="Unassembled WGS sequence"/>
</dbReference>
<sequence>MDKAVRQVTDPITIAAELVMAIANATGGTESDLVEIIFWDTITLDNPIVVSKSTSHVLLKSQNGSTIISRNAENTQEIFSVNDDAGLTLESITVDGGNNYTVEYVSGSLTVNPTTNPDPDPNPSDPDRLPLYRVYNKNDGEHLYTLSRPEAQGLINLGWQDEGIGWYGGETTGIAAYRLYNPNSGEHFYTLDRAEYDSVGQAGWNKEGIAFYAAENTEIPIHRLFNPNARDAGSHHYTLSLAENAHLIREGWRSEGVGFFGK</sequence>
<keyword evidence="4" id="KW-1185">Reference proteome</keyword>
<comment type="caution">
    <text evidence="3">The sequence shown here is derived from an EMBL/GenBank/DDBJ whole genome shotgun (WGS) entry which is preliminary data.</text>
</comment>
<evidence type="ECO:0000256" key="1">
    <source>
        <dbReference type="SAM" id="MobiDB-lite"/>
    </source>
</evidence>
<dbReference type="InterPro" id="IPR043708">
    <property type="entry name" value="DUF5648"/>
</dbReference>
<name>A0ABS6TEF3_9ENTE</name>
<dbReference type="EMBL" id="JAHUZB010000004">
    <property type="protein sequence ID" value="MBV7391273.1"/>
    <property type="molecule type" value="Genomic_DNA"/>
</dbReference>
<reference evidence="3 4" key="1">
    <citation type="submission" date="2021-06" db="EMBL/GenBank/DDBJ databases">
        <title>Enterococcus alishanensis sp. nov., a novel lactic acid bacterium isolated from fresh coffee beans.</title>
        <authorList>
            <person name="Chen Y.-S."/>
        </authorList>
    </citation>
    <scope>NUCLEOTIDE SEQUENCE [LARGE SCALE GENOMIC DNA]</scope>
    <source>
        <strain evidence="3 4">ALS3</strain>
    </source>
</reference>
<accession>A0ABS6TEF3</accession>
<feature type="region of interest" description="Disordered" evidence="1">
    <location>
        <begin position="109"/>
        <end position="128"/>
    </location>
</feature>
<dbReference type="RefSeq" id="WP_218326405.1">
    <property type="nucleotide sequence ID" value="NZ_JAHUZB010000004.1"/>
</dbReference>
<evidence type="ECO:0000259" key="2">
    <source>
        <dbReference type="Pfam" id="PF18885"/>
    </source>
</evidence>
<evidence type="ECO:0000313" key="4">
    <source>
        <dbReference type="Proteomes" id="UP000774130"/>
    </source>
</evidence>
<feature type="domain" description="DUF5648" evidence="2">
    <location>
        <begin position="130"/>
        <end position="260"/>
    </location>
</feature>
<dbReference type="Pfam" id="PF18885">
    <property type="entry name" value="DUF5648"/>
    <property type="match status" value="1"/>
</dbReference>